<evidence type="ECO:0000256" key="11">
    <source>
        <dbReference type="ARBA" id="ARBA00044535"/>
    </source>
</evidence>
<dbReference type="Pfam" id="PF16124">
    <property type="entry name" value="RecQ_Zn_bind"/>
    <property type="match status" value="1"/>
</dbReference>
<feature type="compositionally biased region" description="Basic and acidic residues" evidence="13">
    <location>
        <begin position="493"/>
        <end position="509"/>
    </location>
</feature>
<evidence type="ECO:0000256" key="7">
    <source>
        <dbReference type="ARBA" id="ARBA00023125"/>
    </source>
</evidence>
<comment type="similarity">
    <text evidence="1">Belongs to the helicase family. RecQ subfamily.</text>
</comment>
<dbReference type="InterPro" id="IPR014001">
    <property type="entry name" value="Helicase_ATP-bd"/>
</dbReference>
<evidence type="ECO:0000313" key="17">
    <source>
        <dbReference type="Proteomes" id="UP001501358"/>
    </source>
</evidence>
<dbReference type="PROSITE" id="PS51192">
    <property type="entry name" value="HELICASE_ATP_BIND_1"/>
    <property type="match status" value="1"/>
</dbReference>
<comment type="caution">
    <text evidence="16">The sequence shown here is derived from an EMBL/GenBank/DDBJ whole genome shotgun (WGS) entry which is preliminary data.</text>
</comment>
<evidence type="ECO:0000313" key="16">
    <source>
        <dbReference type="EMBL" id="GAA2485488.1"/>
    </source>
</evidence>
<dbReference type="Proteomes" id="UP001501358">
    <property type="component" value="Unassembled WGS sequence"/>
</dbReference>
<dbReference type="InterPro" id="IPR027417">
    <property type="entry name" value="P-loop_NTPase"/>
</dbReference>
<evidence type="ECO:0000256" key="12">
    <source>
        <dbReference type="ARBA" id="ARBA00044550"/>
    </source>
</evidence>
<dbReference type="InterPro" id="IPR036388">
    <property type="entry name" value="WH-like_DNA-bd_sf"/>
</dbReference>
<dbReference type="EMBL" id="BAAATA010000010">
    <property type="protein sequence ID" value="GAA2485488.1"/>
    <property type="molecule type" value="Genomic_DNA"/>
</dbReference>
<keyword evidence="5 16" id="KW-0347">Helicase</keyword>
<organism evidence="16 17">
    <name type="scientific">Streptomyces thermolineatus</name>
    <dbReference type="NCBI Taxonomy" id="44033"/>
    <lineage>
        <taxon>Bacteria</taxon>
        <taxon>Bacillati</taxon>
        <taxon>Actinomycetota</taxon>
        <taxon>Actinomycetes</taxon>
        <taxon>Kitasatosporales</taxon>
        <taxon>Streptomycetaceae</taxon>
        <taxon>Streptomyces</taxon>
    </lineage>
</organism>
<dbReference type="PANTHER" id="PTHR13710">
    <property type="entry name" value="DNA HELICASE RECQ FAMILY MEMBER"/>
    <property type="match status" value="1"/>
</dbReference>
<name>A0ABP5YSR5_9ACTN</name>
<gene>
    <name evidence="16" type="ORF">GCM10010406_22110</name>
</gene>
<evidence type="ECO:0000256" key="9">
    <source>
        <dbReference type="ARBA" id="ARBA00034617"/>
    </source>
</evidence>
<dbReference type="GO" id="GO:0004386">
    <property type="term" value="F:helicase activity"/>
    <property type="evidence" value="ECO:0007669"/>
    <property type="project" value="UniProtKB-KW"/>
</dbReference>
<dbReference type="PROSITE" id="PS51194">
    <property type="entry name" value="HELICASE_CTER"/>
    <property type="match status" value="1"/>
</dbReference>
<dbReference type="Pfam" id="PF00270">
    <property type="entry name" value="DEAD"/>
    <property type="match status" value="1"/>
</dbReference>
<evidence type="ECO:0000256" key="2">
    <source>
        <dbReference type="ARBA" id="ARBA00022723"/>
    </source>
</evidence>
<dbReference type="CDD" id="cd17920">
    <property type="entry name" value="DEXHc_RecQ"/>
    <property type="match status" value="1"/>
</dbReference>
<dbReference type="EC" id="5.6.2.4" evidence="10"/>
<evidence type="ECO:0000259" key="15">
    <source>
        <dbReference type="PROSITE" id="PS51194"/>
    </source>
</evidence>
<dbReference type="Pfam" id="PF00271">
    <property type="entry name" value="Helicase_C"/>
    <property type="match status" value="1"/>
</dbReference>
<accession>A0ABP5YSR5</accession>
<keyword evidence="17" id="KW-1185">Reference proteome</keyword>
<dbReference type="SMART" id="SM00487">
    <property type="entry name" value="DEXDc"/>
    <property type="match status" value="1"/>
</dbReference>
<evidence type="ECO:0000256" key="3">
    <source>
        <dbReference type="ARBA" id="ARBA00022741"/>
    </source>
</evidence>
<dbReference type="Gene3D" id="3.40.50.300">
    <property type="entry name" value="P-loop containing nucleotide triphosphate hydrolases"/>
    <property type="match status" value="2"/>
</dbReference>
<proteinExistence type="inferred from homology"/>
<keyword evidence="2" id="KW-0479">Metal-binding</keyword>
<evidence type="ECO:0000256" key="4">
    <source>
        <dbReference type="ARBA" id="ARBA00022801"/>
    </source>
</evidence>
<sequence length="575" mass="60311">MAGTAAPADPAGPAGRLGRAAAEVFGWSRLRPGQLEAMEHVLAGRDTLVVMPTGAGKSAVYQVPALLLPGPTVVVSPLIALQRDQVEALHRRHAPGAVAVNSARTGGETAAAWEAVRAGDVEYLFLAPEQLAKDEVVERLARAGPSLFVVDEAQCVSSWGYDFRPDYLRLGQVVRRLGRPVVLALTATASPPVREEIAGRLGMERPAQVVAGFDRPNLRLEVRRFTDDRGKRRAVVERAAAQDGPGIVYTATRKDAETCAAELAAAGLSAAAYHAGLPPAERSRVHGAFLDGGVDVVVATSAFGMGIDKPDVRFVLHASAPGSPDAYYQEIGRAGRDGAPATAVLHYRPEDLALQKFFASGHPDTAALADVAARVHACGAPLSPTRLLEETGLSAHRLTSAVGLLEQAGAVTTTAGGDLLPVGDLRPAEAAARAAGLAEARRSLGRSRVEMMRGYAETTGCRRRYLLGYFGEDYEAPCGNCDNCDAAVREGRTARPRREAGDGAGRKTGPEPGGHAFRTGARVRHRQWGEGTVLGAEQDRVTVLFDSVGYRTLSLAAVAGRGLLVPVAGPAAGPE</sequence>
<dbReference type="SMART" id="SM00490">
    <property type="entry name" value="HELICc"/>
    <property type="match status" value="1"/>
</dbReference>
<protein>
    <recommendedName>
        <fullName evidence="11">ATP-dependent DNA helicase RecQ</fullName>
        <ecNumber evidence="10">5.6.2.4</ecNumber>
    </recommendedName>
    <alternativeName>
        <fullName evidence="12">DNA 3'-5' helicase RecQ</fullName>
    </alternativeName>
</protein>
<evidence type="ECO:0000256" key="10">
    <source>
        <dbReference type="ARBA" id="ARBA00034808"/>
    </source>
</evidence>
<feature type="domain" description="Helicase ATP-binding" evidence="14">
    <location>
        <begin position="38"/>
        <end position="207"/>
    </location>
</feature>
<evidence type="ECO:0000256" key="8">
    <source>
        <dbReference type="ARBA" id="ARBA00023235"/>
    </source>
</evidence>
<evidence type="ECO:0000256" key="6">
    <source>
        <dbReference type="ARBA" id="ARBA00022840"/>
    </source>
</evidence>
<dbReference type="InterPro" id="IPR032284">
    <property type="entry name" value="RecQ_Zn-bd"/>
</dbReference>
<evidence type="ECO:0000256" key="13">
    <source>
        <dbReference type="SAM" id="MobiDB-lite"/>
    </source>
</evidence>
<dbReference type="InterPro" id="IPR001650">
    <property type="entry name" value="Helicase_C-like"/>
</dbReference>
<dbReference type="InterPro" id="IPR011545">
    <property type="entry name" value="DEAD/DEAH_box_helicase_dom"/>
</dbReference>
<dbReference type="RefSeq" id="WP_344383053.1">
    <property type="nucleotide sequence ID" value="NZ_BAAATA010000010.1"/>
</dbReference>
<dbReference type="SUPFAM" id="SSF52540">
    <property type="entry name" value="P-loop containing nucleoside triphosphate hydrolases"/>
    <property type="match status" value="1"/>
</dbReference>
<keyword evidence="4" id="KW-0378">Hydrolase</keyword>
<keyword evidence="8" id="KW-0413">Isomerase</keyword>
<evidence type="ECO:0000256" key="1">
    <source>
        <dbReference type="ARBA" id="ARBA00005446"/>
    </source>
</evidence>
<reference evidence="17" key="1">
    <citation type="journal article" date="2019" name="Int. J. Syst. Evol. Microbiol.">
        <title>The Global Catalogue of Microorganisms (GCM) 10K type strain sequencing project: providing services to taxonomists for standard genome sequencing and annotation.</title>
        <authorList>
            <consortium name="The Broad Institute Genomics Platform"/>
            <consortium name="The Broad Institute Genome Sequencing Center for Infectious Disease"/>
            <person name="Wu L."/>
            <person name="Ma J."/>
        </authorList>
    </citation>
    <scope>NUCLEOTIDE SEQUENCE [LARGE SCALE GENOMIC DNA]</scope>
    <source>
        <strain evidence="17">JCM 6307</strain>
    </source>
</reference>
<dbReference type="NCBIfam" id="TIGR00614">
    <property type="entry name" value="recQ_fam"/>
    <property type="match status" value="1"/>
</dbReference>
<keyword evidence="6" id="KW-0067">ATP-binding</keyword>
<feature type="region of interest" description="Disordered" evidence="13">
    <location>
        <begin position="493"/>
        <end position="517"/>
    </location>
</feature>
<evidence type="ECO:0000259" key="14">
    <source>
        <dbReference type="PROSITE" id="PS51192"/>
    </source>
</evidence>
<dbReference type="InterPro" id="IPR004589">
    <property type="entry name" value="DNA_helicase_ATP-dep_RecQ"/>
</dbReference>
<keyword evidence="7" id="KW-0238">DNA-binding</keyword>
<comment type="catalytic activity">
    <reaction evidence="9">
        <text>Couples ATP hydrolysis with the unwinding of duplex DNA by translocating in the 3'-5' direction.</text>
        <dbReference type="EC" id="5.6.2.4"/>
    </reaction>
</comment>
<evidence type="ECO:0000256" key="5">
    <source>
        <dbReference type="ARBA" id="ARBA00022806"/>
    </source>
</evidence>
<keyword evidence="3" id="KW-0547">Nucleotide-binding</keyword>
<dbReference type="Gene3D" id="1.10.10.10">
    <property type="entry name" value="Winged helix-like DNA-binding domain superfamily/Winged helix DNA-binding domain"/>
    <property type="match status" value="1"/>
</dbReference>
<dbReference type="PANTHER" id="PTHR13710:SF105">
    <property type="entry name" value="ATP-DEPENDENT DNA HELICASE Q1"/>
    <property type="match status" value="1"/>
</dbReference>
<feature type="domain" description="Helicase C-terminal" evidence="15">
    <location>
        <begin position="231"/>
        <end position="379"/>
    </location>
</feature>